<dbReference type="Pfam" id="PF03683">
    <property type="entry name" value="UPF0175"/>
    <property type="match status" value="1"/>
</dbReference>
<dbReference type="STRING" id="252474.B1A74_02945"/>
<evidence type="ECO:0000256" key="1">
    <source>
        <dbReference type="ARBA" id="ARBA00009981"/>
    </source>
</evidence>
<evidence type="ECO:0000313" key="2">
    <source>
        <dbReference type="EMBL" id="OOC11098.1"/>
    </source>
</evidence>
<reference evidence="2 3" key="1">
    <citation type="submission" date="2017-02" db="EMBL/GenBank/DDBJ databases">
        <title>Genomic diversity within the haloalkaliphilic genus Thioalkalivibrio.</title>
        <authorList>
            <person name="Ahn A.-C."/>
            <person name="Meier-Kolthoff J."/>
            <person name="Overmars L."/>
            <person name="Richter M."/>
            <person name="Woyke T."/>
            <person name="Sorokin D.Y."/>
            <person name="Muyzer G."/>
        </authorList>
    </citation>
    <scope>NUCLEOTIDE SEQUENCE [LARGE SCALE GENOMIC DNA]</scope>
    <source>
        <strain evidence="2 3">HL17</strain>
    </source>
</reference>
<dbReference type="SUPFAM" id="SSF143120">
    <property type="entry name" value="YefM-like"/>
    <property type="match status" value="1"/>
</dbReference>
<dbReference type="AlphaFoldDB" id="A0A1V3A134"/>
<dbReference type="OrthoDB" id="8908881at2"/>
<protein>
    <submittedName>
        <fullName evidence="2">Prevent-host-death protein</fullName>
    </submittedName>
</protein>
<keyword evidence="3" id="KW-1185">Reference proteome</keyword>
<accession>A0A1V3A134</accession>
<comment type="similarity">
    <text evidence="1">Belongs to the phD/YefM antitoxin family.</text>
</comment>
<dbReference type="InterPro" id="IPR005368">
    <property type="entry name" value="UPF0175"/>
</dbReference>
<gene>
    <name evidence="2" type="ORF">B1A74_02945</name>
</gene>
<dbReference type="Proteomes" id="UP000189177">
    <property type="component" value="Unassembled WGS sequence"/>
</dbReference>
<organism evidence="2 3">
    <name type="scientific">Thioalkalivibrio halophilus</name>
    <dbReference type="NCBI Taxonomy" id="252474"/>
    <lineage>
        <taxon>Bacteria</taxon>
        <taxon>Pseudomonadati</taxon>
        <taxon>Pseudomonadota</taxon>
        <taxon>Gammaproteobacteria</taxon>
        <taxon>Chromatiales</taxon>
        <taxon>Ectothiorhodospiraceae</taxon>
        <taxon>Thioalkalivibrio</taxon>
    </lineage>
</organism>
<comment type="caution">
    <text evidence="2">The sequence shown here is derived from an EMBL/GenBank/DDBJ whole genome shotgun (WGS) entry which is preliminary data.</text>
</comment>
<evidence type="ECO:0000313" key="3">
    <source>
        <dbReference type="Proteomes" id="UP000189177"/>
    </source>
</evidence>
<proteinExistence type="inferred from homology"/>
<dbReference type="EMBL" id="MUZR01000007">
    <property type="protein sequence ID" value="OOC11098.1"/>
    <property type="molecule type" value="Genomic_DNA"/>
</dbReference>
<name>A0A1V3A134_9GAMM</name>
<dbReference type="RefSeq" id="WP_018946282.1">
    <property type="nucleotide sequence ID" value="NZ_MUZR01000007.1"/>
</dbReference>
<sequence>MEVVNVSGLKNNPTGALRKSHETPVLVMNRDRPDALILGLNDAGELDAPGVKVALATALFRDGHLSLARAARLAEFATADFARHLSRLGIPVVDLNGTEADHDMDTLDEWLASS</sequence>
<dbReference type="InterPro" id="IPR036165">
    <property type="entry name" value="YefM-like_sf"/>
</dbReference>